<dbReference type="InterPro" id="IPR031731">
    <property type="entry name" value="CX9C"/>
</dbReference>
<dbReference type="Pfam" id="PF16860">
    <property type="entry name" value="CX9C"/>
    <property type="match status" value="1"/>
</dbReference>
<organism evidence="2 3">
    <name type="scientific">Basidiobolus ranarum</name>
    <dbReference type="NCBI Taxonomy" id="34480"/>
    <lineage>
        <taxon>Eukaryota</taxon>
        <taxon>Fungi</taxon>
        <taxon>Fungi incertae sedis</taxon>
        <taxon>Zoopagomycota</taxon>
        <taxon>Entomophthoromycotina</taxon>
        <taxon>Basidiobolomycetes</taxon>
        <taxon>Basidiobolales</taxon>
        <taxon>Basidiobolaceae</taxon>
        <taxon>Basidiobolus</taxon>
    </lineage>
</organism>
<dbReference type="Gene3D" id="1.10.287.2900">
    <property type="match status" value="2"/>
</dbReference>
<reference evidence="2 3" key="1">
    <citation type="submission" date="2023-04" db="EMBL/GenBank/DDBJ databases">
        <title>Genome of Basidiobolus ranarum AG-B5.</title>
        <authorList>
            <person name="Stajich J.E."/>
            <person name="Carter-House D."/>
            <person name="Gryganskyi A."/>
        </authorList>
    </citation>
    <scope>NUCLEOTIDE SEQUENCE [LARGE SCALE GENOMIC DNA]</scope>
    <source>
        <strain evidence="2 3">AG-B5</strain>
    </source>
</reference>
<comment type="caution">
    <text evidence="2">The sequence shown here is derived from an EMBL/GenBank/DDBJ whole genome shotgun (WGS) entry which is preliminary data.</text>
</comment>
<dbReference type="InterPro" id="IPR052848">
    <property type="entry name" value="CHCH_domain-containing_protein"/>
</dbReference>
<gene>
    <name evidence="2" type="ORF">K7432_012122</name>
</gene>
<name>A0ABR2WLC1_9FUNG</name>
<sequence>MDQTLDEVVKHCGLQLGLYQSCIERNPETWETDCLQQRQDLTKCSEDNVGSLKEVRLKCAYAVQDYEACLTSNQSEPEKCIATLRELYECTQKVHDVWSARQSTTEENTKPE</sequence>
<dbReference type="Proteomes" id="UP001479436">
    <property type="component" value="Unassembled WGS sequence"/>
</dbReference>
<accession>A0ABR2WLC1</accession>
<protein>
    <recommendedName>
        <fullName evidence="1">IMS import disulfide relay-system CHCH-CHCH-like Cx9C domain-containing protein</fullName>
    </recommendedName>
</protein>
<feature type="domain" description="IMS import disulfide relay-system CHCH-CHCH-like Cx9C" evidence="1">
    <location>
        <begin position="5"/>
        <end position="49"/>
    </location>
</feature>
<keyword evidence="3" id="KW-1185">Reference proteome</keyword>
<proteinExistence type="predicted"/>
<dbReference type="PANTHER" id="PTHR47106:SF1">
    <property type="entry name" value="COILED-COIL-HELIX-COILED-COIL-HELIX DOMAIN-CONTAINING PROTEIN 5"/>
    <property type="match status" value="1"/>
</dbReference>
<evidence type="ECO:0000313" key="2">
    <source>
        <dbReference type="EMBL" id="KAK9762291.1"/>
    </source>
</evidence>
<dbReference type="InterPro" id="IPR009069">
    <property type="entry name" value="Cys_alpha_HP_mot_SF"/>
</dbReference>
<evidence type="ECO:0000313" key="3">
    <source>
        <dbReference type="Proteomes" id="UP001479436"/>
    </source>
</evidence>
<dbReference type="EMBL" id="JASJQH010001015">
    <property type="protein sequence ID" value="KAK9762291.1"/>
    <property type="molecule type" value="Genomic_DNA"/>
</dbReference>
<evidence type="ECO:0000259" key="1">
    <source>
        <dbReference type="Pfam" id="PF16860"/>
    </source>
</evidence>
<dbReference type="SUPFAM" id="SSF47072">
    <property type="entry name" value="Cysteine alpha-hairpin motif"/>
    <property type="match status" value="1"/>
</dbReference>
<dbReference type="PANTHER" id="PTHR47106">
    <property type="entry name" value="COILED-COIL-HELIX-COILED-COIL-HELIX DOMAIN-CONTAINING PROTEIN 5"/>
    <property type="match status" value="1"/>
</dbReference>